<reference evidence="1 2" key="1">
    <citation type="submission" date="2017-02" db="EMBL/GenBank/DDBJ databases">
        <authorList>
            <person name="Peterson S.W."/>
        </authorList>
    </citation>
    <scope>NUCLEOTIDE SEQUENCE [LARGE SCALE GENOMIC DNA]</scope>
    <source>
        <strain evidence="1 2">ATCC BAA-909</strain>
    </source>
</reference>
<evidence type="ECO:0000313" key="2">
    <source>
        <dbReference type="Proteomes" id="UP000190395"/>
    </source>
</evidence>
<sequence length="294" mass="34231">MAKKIRYSQPLAELWDSYNKSNKSNNLSPKEFIHKWIDPQIMNPFMPDGTLTQTNILIADLFYADSIKKFLHLYFVDKSLRDFLAGLPIRDFDGLKKFIVENGTQEEDGMISTFGQVKGLGTKTAHLDFGIHIPFENRMKGYAFSFLYKPENDKLVFVWIVGQNAGFLPFEQYKVLEKEKTEDFKKLLEYFNLAVNTIVYMNIFPECVVDGVPNQVKDEYSKKITIAEKILENIENHDSKKVMTPHFRRGYFKRLTSDFYTRKKGQCVFVRETMVNGKAKTVYTADNLEKLSEE</sequence>
<protein>
    <submittedName>
        <fullName evidence="1">Uncharacterized protein</fullName>
    </submittedName>
</protein>
<dbReference type="AlphaFoldDB" id="A0A1T4LS58"/>
<gene>
    <name evidence="1" type="ORF">SAMN02745152_00664</name>
</gene>
<proteinExistence type="predicted"/>
<organism evidence="1 2">
    <name type="scientific">Treponema berlinense</name>
    <dbReference type="NCBI Taxonomy" id="225004"/>
    <lineage>
        <taxon>Bacteria</taxon>
        <taxon>Pseudomonadati</taxon>
        <taxon>Spirochaetota</taxon>
        <taxon>Spirochaetia</taxon>
        <taxon>Spirochaetales</taxon>
        <taxon>Treponemataceae</taxon>
        <taxon>Treponema</taxon>
    </lineage>
</organism>
<dbReference type="STRING" id="225004.SAMN02745152_00664"/>
<dbReference type="GeneID" id="303366930"/>
<evidence type="ECO:0000313" key="1">
    <source>
        <dbReference type="EMBL" id="SJZ57562.1"/>
    </source>
</evidence>
<dbReference type="OrthoDB" id="357560at2"/>
<accession>A0A1T4LS58</accession>
<keyword evidence="2" id="KW-1185">Reference proteome</keyword>
<dbReference type="Proteomes" id="UP000190395">
    <property type="component" value="Unassembled WGS sequence"/>
</dbReference>
<dbReference type="RefSeq" id="WP_078930400.1">
    <property type="nucleotide sequence ID" value="NZ_FUXC01000002.1"/>
</dbReference>
<name>A0A1T4LS58_9SPIR</name>
<dbReference type="EMBL" id="FUXC01000002">
    <property type="protein sequence ID" value="SJZ57562.1"/>
    <property type="molecule type" value="Genomic_DNA"/>
</dbReference>